<evidence type="ECO:0000259" key="1">
    <source>
        <dbReference type="Pfam" id="PF20280"/>
    </source>
</evidence>
<feature type="domain" description="ABC-three component systems C-terminal" evidence="1">
    <location>
        <begin position="192"/>
        <end position="413"/>
    </location>
</feature>
<dbReference type="GeneID" id="88777930"/>
<dbReference type="AlphaFoldDB" id="A0A4P9J6M2"/>
<dbReference type="InterPro" id="IPR046916">
    <property type="entry name" value="ABC-3C_CTD4"/>
</dbReference>
<sequence length="446" mass="51141">MNQDQYFENIVTINGGSGVIVNSLTSDYSYIYTAKHVICIDNEDIHSDLLPIRDLIVRDYNNEPIEILEILVNSSNSLDIAILRTSKQINSDVVISRKIISSSEKVRFCGYPGRSRDAPVILNRYRNHSYEFDVKYTEHIKLKTSMNIEFSWIVGMSGGGVFTDGDGVVLRAIETKYSGSKNEYDGCVVAVNINKFDDIIHHINESRSEKLSIVLPVELQSFQTLENLAFKFSDGWDQPALLNSIRKLLICIGQTKVTAIGITPITVKEELEHILECEFYENFEVNEPKYWAAFFELIVISVMVDEPETFDKTYLSNILNKRRIIYINSNKTWQKHLLSILDNEYINHDENGFFIVKTNSPSQRVKYNSGAISHMYINQVTNSGDDYNIDNVQNNKNLKKTLIDLDALNNKCIYDQQEELESFNIVTGSEHIKDKIKSNYSKYLII</sequence>
<dbReference type="Pfam" id="PF20280">
    <property type="entry name" value="CTD4"/>
    <property type="match status" value="1"/>
</dbReference>
<evidence type="ECO:0000313" key="2">
    <source>
        <dbReference type="EMBL" id="QCU76710.1"/>
    </source>
</evidence>
<accession>A0A4P9J6M2</accession>
<reference evidence="2 3" key="1">
    <citation type="submission" date="2019-05" db="EMBL/GenBank/DDBJ databases">
        <title>Complete genome sequence of Pseudoalteromonas sp. 16-SW-7(T) isolated from the Okhotsk Sea, Russia.</title>
        <authorList>
            <person name="Nguyen T.H."/>
            <person name="Nedashkovskaya O.I."/>
            <person name="Kim S.-G."/>
        </authorList>
    </citation>
    <scope>NUCLEOTIDE SEQUENCE [LARGE SCALE GENOMIC DNA]</scope>
    <source>
        <strain evidence="2 3">16-SW-7</strain>
    </source>
</reference>
<proteinExistence type="predicted"/>
<protein>
    <submittedName>
        <fullName evidence="2">Trypsin-like peptidase domain-containing protein</fullName>
    </submittedName>
</protein>
<gene>
    <name evidence="2" type="ORF">FFU37_19875</name>
</gene>
<dbReference type="SUPFAM" id="SSF50494">
    <property type="entry name" value="Trypsin-like serine proteases"/>
    <property type="match status" value="1"/>
</dbReference>
<dbReference type="InterPro" id="IPR009003">
    <property type="entry name" value="Peptidase_S1_PA"/>
</dbReference>
<name>A0A4P9J6M2_9GAMM</name>
<dbReference type="KEGG" id="pdv:FFU37_19875"/>
<evidence type="ECO:0000313" key="3">
    <source>
        <dbReference type="Proteomes" id="UP000310065"/>
    </source>
</evidence>
<dbReference type="RefSeq" id="WP_138490407.1">
    <property type="nucleotide sequence ID" value="NZ_CP040559.1"/>
</dbReference>
<organism evidence="2 3">
    <name type="scientific">Pseudoalteromonas distincta</name>
    <dbReference type="NCBI Taxonomy" id="77608"/>
    <lineage>
        <taxon>Bacteria</taxon>
        <taxon>Pseudomonadati</taxon>
        <taxon>Pseudomonadota</taxon>
        <taxon>Gammaproteobacteria</taxon>
        <taxon>Alteromonadales</taxon>
        <taxon>Pseudoalteromonadaceae</taxon>
        <taxon>Pseudoalteromonas</taxon>
    </lineage>
</organism>
<dbReference type="Gene3D" id="2.40.10.120">
    <property type="match status" value="1"/>
</dbReference>
<dbReference type="EMBL" id="CP040559">
    <property type="protein sequence ID" value="QCU76710.1"/>
    <property type="molecule type" value="Genomic_DNA"/>
</dbReference>
<dbReference type="Proteomes" id="UP000310065">
    <property type="component" value="Chromosome S1"/>
</dbReference>